<proteinExistence type="predicted"/>
<name>A0AAC9JAB9_9ALTE</name>
<sequence length="191" mass="21223">MVSNQIESSIIEHVNTKDLNLNELGKGEELTGLETEIDGHSVDLNVYRDLNDKSIIAIVGDVENRLVFRLGFLPERSTNHKYKLNSVALSLERGMSKIDGITHALAFIDGEIDELSSTFTDDEQCRRGLAKQQAKNQYWGAYVGPGLDSSNILETLSPGICKRTVSMRTCYASKGQTPCTETVYSFPERCD</sequence>
<dbReference type="Proteomes" id="UP000182101">
    <property type="component" value="Chromosome"/>
</dbReference>
<gene>
    <name evidence="1" type="ORF">BM524_09780</name>
</gene>
<evidence type="ECO:0000313" key="2">
    <source>
        <dbReference type="Proteomes" id="UP000182101"/>
    </source>
</evidence>
<evidence type="ECO:0000313" key="1">
    <source>
        <dbReference type="EMBL" id="APD90053.1"/>
    </source>
</evidence>
<accession>A0AAC9JAB9</accession>
<organism evidence="1 2">
    <name type="scientific">Alteromonas mediterranea</name>
    <dbReference type="NCBI Taxonomy" id="314275"/>
    <lineage>
        <taxon>Bacteria</taxon>
        <taxon>Pseudomonadati</taxon>
        <taxon>Pseudomonadota</taxon>
        <taxon>Gammaproteobacteria</taxon>
        <taxon>Alteromonadales</taxon>
        <taxon>Alteromonadaceae</taxon>
        <taxon>Alteromonas/Salinimonas group</taxon>
        <taxon>Alteromonas</taxon>
    </lineage>
</organism>
<protein>
    <submittedName>
        <fullName evidence="1">Uncharacterized protein</fullName>
    </submittedName>
</protein>
<dbReference type="AlphaFoldDB" id="A0AAC9JAB9"/>
<reference evidence="1 2" key="1">
    <citation type="submission" date="2016-11" db="EMBL/GenBank/DDBJ databases">
        <title>Networking in microbes: conjugative elements and plasmids in the genus Alteromonas.</title>
        <authorList>
            <person name="Lopez-Perez M."/>
            <person name="Ramon-Marco N."/>
            <person name="Rodriguez-Valera F."/>
        </authorList>
    </citation>
    <scope>NUCLEOTIDE SEQUENCE [LARGE SCALE GENOMIC DNA]</scope>
    <source>
        <strain evidence="1 2">CP48</strain>
    </source>
</reference>
<dbReference type="EMBL" id="CP018024">
    <property type="protein sequence ID" value="APD90053.1"/>
    <property type="molecule type" value="Genomic_DNA"/>
</dbReference>